<dbReference type="SUPFAM" id="SSF51556">
    <property type="entry name" value="Metallo-dependent hydrolases"/>
    <property type="match status" value="1"/>
</dbReference>
<evidence type="ECO:0000256" key="3">
    <source>
        <dbReference type="ARBA" id="ARBA00022801"/>
    </source>
</evidence>
<keyword evidence="2" id="KW-0479">Metal-binding</keyword>
<dbReference type="GO" id="GO:0005829">
    <property type="term" value="C:cytosol"/>
    <property type="evidence" value="ECO:0007669"/>
    <property type="project" value="TreeGrafter"/>
</dbReference>
<feature type="compositionally biased region" description="Gly residues" evidence="5">
    <location>
        <begin position="108"/>
        <end position="117"/>
    </location>
</feature>
<dbReference type="InterPro" id="IPR032466">
    <property type="entry name" value="Metal_Hydrolase"/>
</dbReference>
<evidence type="ECO:0000256" key="2">
    <source>
        <dbReference type="ARBA" id="ARBA00022723"/>
    </source>
</evidence>
<dbReference type="GO" id="GO:0008892">
    <property type="term" value="F:guanine deaminase activity"/>
    <property type="evidence" value="ECO:0007669"/>
    <property type="project" value="TreeGrafter"/>
</dbReference>
<dbReference type="AlphaFoldDB" id="A0A0G4F276"/>
<feature type="region of interest" description="Disordered" evidence="5">
    <location>
        <begin position="96"/>
        <end position="141"/>
    </location>
</feature>
<reference evidence="6" key="1">
    <citation type="submission" date="2014-11" db="EMBL/GenBank/DDBJ databases">
        <authorList>
            <person name="Otto D Thomas"/>
            <person name="Naeem Raeece"/>
        </authorList>
    </citation>
    <scope>NUCLEOTIDE SEQUENCE</scope>
</reference>
<evidence type="ECO:0008006" key="7">
    <source>
        <dbReference type="Google" id="ProtNLM"/>
    </source>
</evidence>
<dbReference type="PANTHER" id="PTHR11271">
    <property type="entry name" value="GUANINE DEAMINASE"/>
    <property type="match status" value="1"/>
</dbReference>
<evidence type="ECO:0000313" key="6">
    <source>
        <dbReference type="EMBL" id="CEM05726.1"/>
    </source>
</evidence>
<feature type="compositionally biased region" description="Basic and acidic residues" evidence="5">
    <location>
        <begin position="96"/>
        <end position="106"/>
    </location>
</feature>
<protein>
    <recommendedName>
        <fullName evidence="7">Amidohydrolase-related domain-containing protein</fullName>
    </recommendedName>
</protein>
<organism evidence="6">
    <name type="scientific">Chromera velia CCMP2878</name>
    <dbReference type="NCBI Taxonomy" id="1169474"/>
    <lineage>
        <taxon>Eukaryota</taxon>
        <taxon>Sar</taxon>
        <taxon>Alveolata</taxon>
        <taxon>Colpodellida</taxon>
        <taxon>Chromeraceae</taxon>
        <taxon>Chromera</taxon>
    </lineage>
</organism>
<evidence type="ECO:0000256" key="4">
    <source>
        <dbReference type="ARBA" id="ARBA00022833"/>
    </source>
</evidence>
<keyword evidence="3" id="KW-0378">Hydrolase</keyword>
<dbReference type="VEuPathDB" id="CryptoDB:Cvel_14710"/>
<sequence>MGAVMVTVTQSVLARLLKGGPATLSACMSDSVPSCQWASHAGDDTIDFIVRGQTFDSPSFGRVRHRKDVAVAVGLSGKILWVEDPDNVADILETFKDRDRESESDHTGGNGDAGMRGEGQMQRPGQQHTQRVGRRGGRRLVTLGPPEFLTPGFIDLHIHAPQYSYTGTATDKPLMESVCTRVIEGMDE</sequence>
<comment type="cofactor">
    <cofactor evidence="1">
        <name>Zn(2+)</name>
        <dbReference type="ChEBI" id="CHEBI:29105"/>
    </cofactor>
</comment>
<dbReference type="Gene3D" id="3.20.20.140">
    <property type="entry name" value="Metal-dependent hydrolases"/>
    <property type="match status" value="1"/>
</dbReference>
<evidence type="ECO:0000256" key="5">
    <source>
        <dbReference type="SAM" id="MobiDB-lite"/>
    </source>
</evidence>
<dbReference type="EMBL" id="CDMZ01000063">
    <property type="protein sequence ID" value="CEM05726.1"/>
    <property type="molecule type" value="Genomic_DNA"/>
</dbReference>
<name>A0A0G4F276_9ALVE</name>
<accession>A0A0G4F276</accession>
<keyword evidence="4" id="KW-0862">Zinc</keyword>
<dbReference type="GO" id="GO:0046098">
    <property type="term" value="P:guanine metabolic process"/>
    <property type="evidence" value="ECO:0007669"/>
    <property type="project" value="TreeGrafter"/>
</dbReference>
<evidence type="ECO:0000256" key="1">
    <source>
        <dbReference type="ARBA" id="ARBA00001947"/>
    </source>
</evidence>
<proteinExistence type="predicted"/>
<dbReference type="InterPro" id="IPR051607">
    <property type="entry name" value="Metallo-dep_hydrolases"/>
</dbReference>
<dbReference type="PANTHER" id="PTHR11271:SF6">
    <property type="entry name" value="GUANINE DEAMINASE"/>
    <property type="match status" value="1"/>
</dbReference>
<dbReference type="GO" id="GO:0008270">
    <property type="term" value="F:zinc ion binding"/>
    <property type="evidence" value="ECO:0007669"/>
    <property type="project" value="TreeGrafter"/>
</dbReference>
<gene>
    <name evidence="6" type="ORF">Cvel_14710</name>
</gene>